<evidence type="ECO:0000313" key="3">
    <source>
        <dbReference type="Proteomes" id="UP001499990"/>
    </source>
</evidence>
<gene>
    <name evidence="2" type="ORF">GCM10020367_69900</name>
</gene>
<keyword evidence="3" id="KW-1185">Reference proteome</keyword>
<feature type="compositionally biased region" description="Low complexity" evidence="1">
    <location>
        <begin position="23"/>
        <end position="32"/>
    </location>
</feature>
<dbReference type="EMBL" id="BAAAYL010000002">
    <property type="protein sequence ID" value="GAA3380871.1"/>
    <property type="molecule type" value="Genomic_DNA"/>
</dbReference>
<feature type="region of interest" description="Disordered" evidence="1">
    <location>
        <begin position="1"/>
        <end position="56"/>
    </location>
</feature>
<proteinExistence type="predicted"/>
<protein>
    <submittedName>
        <fullName evidence="2">Uncharacterized protein</fullName>
    </submittedName>
</protein>
<sequence length="139" mass="13690">MANGQAAAATDGDDPGRSTVIVNNGDNSNINNAGRDVTVGNGAAGSGHSIGTSGGVNSPSILTANSYGAYVNANPVNDANYVGVYPSGSPVTAYCTYVSPSGTFVLVSLPGPTNLGSRVSGWINTIEVSGTLPPPCANS</sequence>
<name>A0ABP6SNC9_9ACTN</name>
<reference evidence="3" key="1">
    <citation type="journal article" date="2019" name="Int. J. Syst. Evol. Microbiol.">
        <title>The Global Catalogue of Microorganisms (GCM) 10K type strain sequencing project: providing services to taxonomists for standard genome sequencing and annotation.</title>
        <authorList>
            <consortium name="The Broad Institute Genomics Platform"/>
            <consortium name="The Broad Institute Genome Sequencing Center for Infectious Disease"/>
            <person name="Wu L."/>
            <person name="Ma J."/>
        </authorList>
    </citation>
    <scope>NUCLEOTIDE SEQUENCE [LARGE SCALE GENOMIC DNA]</scope>
    <source>
        <strain evidence="3">JCM 9651</strain>
    </source>
</reference>
<comment type="caution">
    <text evidence="2">The sequence shown here is derived from an EMBL/GenBank/DDBJ whole genome shotgun (WGS) entry which is preliminary data.</text>
</comment>
<accession>A0ABP6SNC9</accession>
<dbReference type="Proteomes" id="UP001499990">
    <property type="component" value="Unassembled WGS sequence"/>
</dbReference>
<evidence type="ECO:0000256" key="1">
    <source>
        <dbReference type="SAM" id="MobiDB-lite"/>
    </source>
</evidence>
<evidence type="ECO:0000313" key="2">
    <source>
        <dbReference type="EMBL" id="GAA3380871.1"/>
    </source>
</evidence>
<organism evidence="2 3">
    <name type="scientific">Streptomyces sannanensis</name>
    <dbReference type="NCBI Taxonomy" id="285536"/>
    <lineage>
        <taxon>Bacteria</taxon>
        <taxon>Bacillati</taxon>
        <taxon>Actinomycetota</taxon>
        <taxon>Actinomycetes</taxon>
        <taxon>Kitasatosporales</taxon>
        <taxon>Streptomycetaceae</taxon>
        <taxon>Streptomyces</taxon>
    </lineage>
</organism>